<dbReference type="AlphaFoldDB" id="A0AAD5UVI7"/>
<accession>A0AAD5UVI7</accession>
<evidence type="ECO:0000313" key="1">
    <source>
        <dbReference type="EMBL" id="KAJ3475114.1"/>
    </source>
</evidence>
<dbReference type="Pfam" id="PF14223">
    <property type="entry name" value="Retrotran_gag_2"/>
    <property type="match status" value="1"/>
</dbReference>
<organism evidence="1 2">
    <name type="scientific">Meripilus lineatus</name>
    <dbReference type="NCBI Taxonomy" id="2056292"/>
    <lineage>
        <taxon>Eukaryota</taxon>
        <taxon>Fungi</taxon>
        <taxon>Dikarya</taxon>
        <taxon>Basidiomycota</taxon>
        <taxon>Agaricomycotina</taxon>
        <taxon>Agaricomycetes</taxon>
        <taxon>Polyporales</taxon>
        <taxon>Meripilaceae</taxon>
        <taxon>Meripilus</taxon>
    </lineage>
</organism>
<reference evidence="1" key="1">
    <citation type="submission" date="2022-07" db="EMBL/GenBank/DDBJ databases">
        <title>Genome Sequence of Physisporinus lineatus.</title>
        <authorList>
            <person name="Buettner E."/>
        </authorList>
    </citation>
    <scope>NUCLEOTIDE SEQUENCE</scope>
    <source>
        <strain evidence="1">VT162</strain>
    </source>
</reference>
<comment type="caution">
    <text evidence="1">The sequence shown here is derived from an EMBL/GenBank/DDBJ whole genome shotgun (WGS) entry which is preliminary data.</text>
</comment>
<name>A0AAD5UVI7_9APHY</name>
<gene>
    <name evidence="1" type="ORF">NLI96_g12052</name>
</gene>
<sequence>MANNNNISSYWIDSLKGPDHYPMWRVQIQDILTDLGLLKYTDGSEQKPTTDVAAIALWETNNWKALIALQFWISESMINYVISATTSKGAWDFLAEVFNIQSPMVIVVLRQKMFHKRMEDGTDMEENIRKWREYKEKLALQGDIFNDKQYTLTILTALLPSWDPFIGSVDVSKPSAEIIGQILAEDTRRKPGSGTEDAFLATTFKLAPKKNFKKKSGKFRTGIVCHYCKKEGHFKSDYCQLKNQSNSNQNNGSSSSRSHLTQDDYAFHITDGNEIALTASDMTDLCFQGADNYIHIKNGDQLVSIGHKMGNLYLMDVTITSHAYVSQTLRDLNSQDLITSMAVRLSSSLDFDCETCTLAKQA</sequence>
<dbReference type="PANTHER" id="PTHR47481">
    <property type="match status" value="1"/>
</dbReference>
<proteinExistence type="predicted"/>
<dbReference type="EMBL" id="JANAWD010000913">
    <property type="protein sequence ID" value="KAJ3475114.1"/>
    <property type="molecule type" value="Genomic_DNA"/>
</dbReference>
<dbReference type="Proteomes" id="UP001212997">
    <property type="component" value="Unassembled WGS sequence"/>
</dbReference>
<dbReference type="PANTHER" id="PTHR47481:SF22">
    <property type="entry name" value="RETROTRANSPOSON GAG DOMAIN-CONTAINING PROTEIN"/>
    <property type="match status" value="1"/>
</dbReference>
<protein>
    <submittedName>
        <fullName evidence="1">Uncharacterized protein</fullName>
    </submittedName>
</protein>
<keyword evidence="2" id="KW-1185">Reference proteome</keyword>
<evidence type="ECO:0000313" key="2">
    <source>
        <dbReference type="Proteomes" id="UP001212997"/>
    </source>
</evidence>